<keyword evidence="2" id="KW-1185">Reference proteome</keyword>
<accession>A0AAD9MQT9</accession>
<comment type="caution">
    <text evidence="1">The sequence shown here is derived from an EMBL/GenBank/DDBJ whole genome shotgun (WGS) entry which is preliminary data.</text>
</comment>
<dbReference type="AlphaFoldDB" id="A0AAD9MQT9"/>
<name>A0AAD9MQT9_9ANNE</name>
<organism evidence="1 2">
    <name type="scientific">Paralvinella palmiformis</name>
    <dbReference type="NCBI Taxonomy" id="53620"/>
    <lineage>
        <taxon>Eukaryota</taxon>
        <taxon>Metazoa</taxon>
        <taxon>Spiralia</taxon>
        <taxon>Lophotrochozoa</taxon>
        <taxon>Annelida</taxon>
        <taxon>Polychaeta</taxon>
        <taxon>Sedentaria</taxon>
        <taxon>Canalipalpata</taxon>
        <taxon>Terebellida</taxon>
        <taxon>Terebelliformia</taxon>
        <taxon>Alvinellidae</taxon>
        <taxon>Paralvinella</taxon>
    </lineage>
</organism>
<sequence length="135" mass="15636">MAGIIAVIIVAILSVTITRHQTKKKLKSEREKATKMENHSISRTCAREMSTRYVHDTTTSSRLHTNSIRPSIRGQREENVYDQIDDMAIYTDINDQEEYVNVPNSTSLRRNVAPYMAPQIYINERGEYPLYDNTR</sequence>
<dbReference type="Proteomes" id="UP001208570">
    <property type="component" value="Unassembled WGS sequence"/>
</dbReference>
<gene>
    <name evidence="1" type="ORF">LSH36_1002g02064</name>
</gene>
<evidence type="ECO:0000313" key="2">
    <source>
        <dbReference type="Proteomes" id="UP001208570"/>
    </source>
</evidence>
<evidence type="ECO:0000313" key="1">
    <source>
        <dbReference type="EMBL" id="KAK2142045.1"/>
    </source>
</evidence>
<proteinExistence type="predicted"/>
<reference evidence="1" key="1">
    <citation type="journal article" date="2023" name="Mol. Biol. Evol.">
        <title>Third-Generation Sequencing Reveals the Adaptive Role of the Epigenome in Three Deep-Sea Polychaetes.</title>
        <authorList>
            <person name="Perez M."/>
            <person name="Aroh O."/>
            <person name="Sun Y."/>
            <person name="Lan Y."/>
            <person name="Juniper S.K."/>
            <person name="Young C.R."/>
            <person name="Angers B."/>
            <person name="Qian P.Y."/>
        </authorList>
    </citation>
    <scope>NUCLEOTIDE SEQUENCE</scope>
    <source>
        <strain evidence="1">P08H-3</strain>
    </source>
</reference>
<dbReference type="EMBL" id="JAODUP010001002">
    <property type="protein sequence ID" value="KAK2142045.1"/>
    <property type="molecule type" value="Genomic_DNA"/>
</dbReference>
<protein>
    <submittedName>
        <fullName evidence="1">Uncharacterized protein</fullName>
    </submittedName>
</protein>